<gene>
    <name evidence="3" type="ordered locus">Krad_3611</name>
</gene>
<evidence type="ECO:0008006" key="5">
    <source>
        <dbReference type="Google" id="ProtNLM"/>
    </source>
</evidence>
<evidence type="ECO:0000313" key="3">
    <source>
        <dbReference type="EMBL" id="ABS05074.1"/>
    </source>
</evidence>
<feature type="region of interest" description="Disordered" evidence="1">
    <location>
        <begin position="1"/>
        <end position="135"/>
    </location>
</feature>
<reference evidence="4" key="1">
    <citation type="journal article" date="2008" name="PLoS ONE">
        <title>Survival in nuclear waste, extreme resistance, and potential applications gleaned from the genome sequence of Kineococcus radiotolerans SRS30216.</title>
        <authorList>
            <person name="Bagwell C.E."/>
            <person name="Bhat S."/>
            <person name="Hawkins G.M."/>
            <person name="Smith B.W."/>
            <person name="Biswas T."/>
            <person name="Hoover T.R."/>
            <person name="Saunders E."/>
            <person name="Han C.S."/>
            <person name="Tsodikov O.V."/>
            <person name="Shimkets L.J."/>
        </authorList>
    </citation>
    <scope>NUCLEOTIDE SEQUENCE [LARGE SCALE GENOMIC DNA]</scope>
    <source>
        <strain evidence="4">ATCC BAA-149 / DSM 14245 / SRS30216</strain>
    </source>
</reference>
<evidence type="ECO:0000256" key="2">
    <source>
        <dbReference type="SAM" id="Phobius"/>
    </source>
</evidence>
<protein>
    <recommendedName>
        <fullName evidence="5">DUF4190 domain-containing protein</fullName>
    </recommendedName>
</protein>
<dbReference type="EMBL" id="CP000750">
    <property type="protein sequence ID" value="ABS05074.1"/>
    <property type="molecule type" value="Genomic_DNA"/>
</dbReference>
<dbReference type="KEGG" id="kra:Krad_3611"/>
<feature type="transmembrane region" description="Helical" evidence="2">
    <location>
        <begin position="144"/>
        <end position="175"/>
    </location>
</feature>
<feature type="transmembrane region" description="Helical" evidence="2">
    <location>
        <begin position="196"/>
        <end position="229"/>
    </location>
</feature>
<keyword evidence="4" id="KW-1185">Reference proteome</keyword>
<dbReference type="OrthoDB" id="5198275at2"/>
<feature type="compositionally biased region" description="Low complexity" evidence="1">
    <location>
        <begin position="69"/>
        <end position="101"/>
    </location>
</feature>
<evidence type="ECO:0000256" key="1">
    <source>
        <dbReference type="SAM" id="MobiDB-lite"/>
    </source>
</evidence>
<dbReference type="RefSeq" id="WP_012086664.1">
    <property type="nucleotide sequence ID" value="NC_009664.2"/>
</dbReference>
<keyword evidence="2" id="KW-0812">Transmembrane</keyword>
<keyword evidence="2" id="KW-1133">Transmembrane helix</keyword>
<sequence length="246" mass="25126">MSDSGQGGAGRSWWEKPDQEPTPQDPYRATSGDRAGQDADDPYRLPPVDPGTAVPPTEHLPQPDQPHHGSSPQGSSPYGSSPQGSSQGSSPYGPPSSGSPSYGPPQPSWPDPRSGYPGLPNQQYPGPAGYGHEQQPPVAGAAHAVLWTAVGGLALSLLSLGALGWIASIVALALVPGARREILEARGAKRGLGFLLAGKICAWVNIGLTVLLVLLVVVAVGVLGAGGWFDSPSAYDSNGLDTGFGA</sequence>
<proteinExistence type="predicted"/>
<feature type="compositionally biased region" description="Gly residues" evidence="1">
    <location>
        <begin position="1"/>
        <end position="10"/>
    </location>
</feature>
<dbReference type="AlphaFoldDB" id="A6WE35"/>
<dbReference type="STRING" id="266940.Krad_3611"/>
<accession>A6WE35</accession>
<keyword evidence="2" id="KW-0472">Membrane</keyword>
<name>A6WE35_KINRD</name>
<dbReference type="HOGENOM" id="CLU_1127899_0_0_11"/>
<dbReference type="Proteomes" id="UP000001116">
    <property type="component" value="Chromosome"/>
</dbReference>
<evidence type="ECO:0000313" key="4">
    <source>
        <dbReference type="Proteomes" id="UP000001116"/>
    </source>
</evidence>
<organism evidence="3 4">
    <name type="scientific">Kineococcus radiotolerans (strain ATCC BAA-149 / DSM 14245 / SRS30216)</name>
    <dbReference type="NCBI Taxonomy" id="266940"/>
    <lineage>
        <taxon>Bacteria</taxon>
        <taxon>Bacillati</taxon>
        <taxon>Actinomycetota</taxon>
        <taxon>Actinomycetes</taxon>
        <taxon>Kineosporiales</taxon>
        <taxon>Kineosporiaceae</taxon>
        <taxon>Kineococcus</taxon>
    </lineage>
</organism>